<dbReference type="InterPro" id="IPR035979">
    <property type="entry name" value="RBD_domain_sf"/>
</dbReference>
<evidence type="ECO:0000313" key="9">
    <source>
        <dbReference type="EMBL" id="PKI82681.1"/>
    </source>
</evidence>
<sequence>MSFASLRRSDLPARSKIVVRGLPPTLSESQFWKVVSSWVCMDVVEAQEPPHPARSSAMQRAPTVDYGEYFQGSLDERPNGIPTPSYAYVRFLDEKSMYTFFREFDGYEFHEGNARYQAQIEFAMNFRVVWPVSSGYRNSTLSEETNTYSTLVEEMRALKLQEDTASKKLADKNTTKESLVTLVSRSLKDTILDDVLMWQKESNAVPGPEEQKRVNEKAVQRAKAAPQRRIESDKVMSKKRPSKPQSFGKKANASAADVPPTPSKMKPGKGKAAQRRKKTTDDADNTNAQTTPCKPPADLPAQTEALSKTKLIPTRHNPPQKQAHNPDTTQKRPLGVSSPLINLSVHLQMLVDYGDCSDAKQVEALLCGSNTNDIPRNTPGPVCRICLDGFAREGVPERILSPCRCKGTMKYVHEDCLDQWRAFSSRPSSAIACDQCGAEYKFRPTLWMRLLTSRVFMWITTLLLYVVVIITVGMLGSQLMSRYQPELFDQMHPFVVQSIKFYASPDAVPQKLRMGEGVHSYTRMGSLQALWVYLLGSLDEDAPMEETADQYYDAHMYSLGIFQPSVLVQLVQGLLQRALELACRKKALQDDARFLPRFALRHATTVRLRAMAEPAGIESLALDMDMKDYMAWFVSLGLTLLGISSVFNILLAVSIVGPFRIGAPFSVLGFSEHPVLGAPQTHARIVWESINWPGFLLLAIVLWGILRFFLILRNVVRQSAHIAMAHMPTLILDYDERTDTQAIVHNANEIPPDSRNVRFHEVVSAVIWLTNLARVAGGPAFGMNSPLPSWLLTRFGA</sequence>
<dbReference type="PROSITE" id="PS51292">
    <property type="entry name" value="ZF_RING_CH"/>
    <property type="match status" value="1"/>
</dbReference>
<dbReference type="Proteomes" id="UP000232875">
    <property type="component" value="Unassembled WGS sequence"/>
</dbReference>
<keyword evidence="7" id="KW-0812">Transmembrane</keyword>
<feature type="domain" description="RING-CH-type" evidence="8">
    <location>
        <begin position="375"/>
        <end position="443"/>
    </location>
</feature>
<keyword evidence="3" id="KW-0863">Zinc-finger</keyword>
<keyword evidence="7" id="KW-0472">Membrane</keyword>
<dbReference type="GO" id="GO:0008270">
    <property type="term" value="F:zinc ion binding"/>
    <property type="evidence" value="ECO:0007669"/>
    <property type="project" value="UniProtKB-KW"/>
</dbReference>
<feature type="compositionally biased region" description="Basic and acidic residues" evidence="6">
    <location>
        <begin position="209"/>
        <end position="219"/>
    </location>
</feature>
<dbReference type="EMBL" id="KZ454994">
    <property type="protein sequence ID" value="PKI82681.1"/>
    <property type="molecule type" value="Genomic_DNA"/>
</dbReference>
<dbReference type="GO" id="GO:0000184">
    <property type="term" value="P:nuclear-transcribed mRNA catabolic process, nonsense-mediated decay"/>
    <property type="evidence" value="ECO:0007669"/>
    <property type="project" value="UniProtKB-KW"/>
</dbReference>
<keyword evidence="7" id="KW-1133">Transmembrane helix</keyword>
<evidence type="ECO:0000256" key="7">
    <source>
        <dbReference type="SAM" id="Phobius"/>
    </source>
</evidence>
<dbReference type="CDD" id="cd16495">
    <property type="entry name" value="RING_CH-C4HC3_MARCH"/>
    <property type="match status" value="1"/>
</dbReference>
<dbReference type="PANTHER" id="PTHR46347">
    <property type="entry name" value="RING/FYVE/PHD ZINC FINGER SUPERFAMILY PROTEIN"/>
    <property type="match status" value="1"/>
</dbReference>
<keyword evidence="2" id="KW-0479">Metal-binding</keyword>
<dbReference type="OrthoDB" id="264354at2759"/>
<keyword evidence="5" id="KW-0866">Nonsense-mediated mRNA decay</keyword>
<dbReference type="Gene3D" id="3.30.70.330">
    <property type="match status" value="1"/>
</dbReference>
<feature type="region of interest" description="Disordered" evidence="6">
    <location>
        <begin position="203"/>
        <end position="333"/>
    </location>
</feature>
<evidence type="ECO:0000259" key="8">
    <source>
        <dbReference type="PROSITE" id="PS51292"/>
    </source>
</evidence>
<dbReference type="InterPro" id="IPR011016">
    <property type="entry name" value="Znf_RING-CH"/>
</dbReference>
<reference evidence="9 10" key="1">
    <citation type="submission" date="2017-10" db="EMBL/GenBank/DDBJ databases">
        <title>A novel species of cold-tolerant Malassezia isolated from bats.</title>
        <authorList>
            <person name="Lorch J.M."/>
            <person name="Palmer J.M."/>
            <person name="Vanderwolf K.J."/>
            <person name="Schmidt K.Z."/>
            <person name="Verant M.L."/>
            <person name="Weller T.J."/>
            <person name="Blehert D.S."/>
        </authorList>
    </citation>
    <scope>NUCLEOTIDE SEQUENCE [LARGE SCALE GENOMIC DNA]</scope>
    <source>
        <strain evidence="9 10">NWHC:44797-103</strain>
    </source>
</reference>
<accession>A0A2N1J7Z4</accession>
<dbReference type="AlphaFoldDB" id="A0A2N1J7Z4"/>
<proteinExistence type="inferred from homology"/>
<evidence type="ECO:0000313" key="10">
    <source>
        <dbReference type="Proteomes" id="UP000232875"/>
    </source>
</evidence>
<feature type="transmembrane region" description="Helical" evidence="7">
    <location>
        <begin position="629"/>
        <end position="656"/>
    </location>
</feature>
<protein>
    <recommendedName>
        <fullName evidence="8">RING-CH-type domain-containing protein</fullName>
    </recommendedName>
</protein>
<dbReference type="SUPFAM" id="SSF57850">
    <property type="entry name" value="RING/U-box"/>
    <property type="match status" value="1"/>
</dbReference>
<feature type="transmembrane region" description="Helical" evidence="7">
    <location>
        <begin position="692"/>
        <end position="712"/>
    </location>
</feature>
<dbReference type="Pfam" id="PF12906">
    <property type="entry name" value="RINGv"/>
    <property type="match status" value="1"/>
</dbReference>
<feature type="transmembrane region" description="Helical" evidence="7">
    <location>
        <begin position="455"/>
        <end position="475"/>
    </location>
</feature>
<feature type="compositionally biased region" description="Basic residues" evidence="6">
    <location>
        <begin position="266"/>
        <end position="278"/>
    </location>
</feature>
<dbReference type="SMART" id="SM00744">
    <property type="entry name" value="RINGv"/>
    <property type="match status" value="1"/>
</dbReference>
<keyword evidence="10" id="KW-1185">Reference proteome</keyword>
<evidence type="ECO:0000256" key="3">
    <source>
        <dbReference type="ARBA" id="ARBA00022771"/>
    </source>
</evidence>
<evidence type="ECO:0000256" key="1">
    <source>
        <dbReference type="ARBA" id="ARBA00005991"/>
    </source>
</evidence>
<organism evidence="9 10">
    <name type="scientific">Malassezia vespertilionis</name>
    <dbReference type="NCBI Taxonomy" id="2020962"/>
    <lineage>
        <taxon>Eukaryota</taxon>
        <taxon>Fungi</taxon>
        <taxon>Dikarya</taxon>
        <taxon>Basidiomycota</taxon>
        <taxon>Ustilaginomycotina</taxon>
        <taxon>Malasseziomycetes</taxon>
        <taxon>Malasseziales</taxon>
        <taxon>Malasseziaceae</taxon>
        <taxon>Malassezia</taxon>
    </lineage>
</organism>
<evidence type="ECO:0000256" key="5">
    <source>
        <dbReference type="ARBA" id="ARBA00023161"/>
    </source>
</evidence>
<comment type="similarity">
    <text evidence="1">Belongs to the RENT3 family.</text>
</comment>
<evidence type="ECO:0000256" key="4">
    <source>
        <dbReference type="ARBA" id="ARBA00022833"/>
    </source>
</evidence>
<dbReference type="InterPro" id="IPR012677">
    <property type="entry name" value="Nucleotide-bd_a/b_plait_sf"/>
</dbReference>
<dbReference type="GO" id="GO:0003676">
    <property type="term" value="F:nucleic acid binding"/>
    <property type="evidence" value="ECO:0007669"/>
    <property type="project" value="InterPro"/>
</dbReference>
<feature type="compositionally biased region" description="Polar residues" evidence="6">
    <location>
        <begin position="317"/>
        <end position="328"/>
    </location>
</feature>
<dbReference type="Pfam" id="PF03467">
    <property type="entry name" value="Smg4_UPF3"/>
    <property type="match status" value="1"/>
</dbReference>
<gene>
    <name evidence="9" type="ORF">MVES_003386</name>
</gene>
<evidence type="ECO:0000256" key="2">
    <source>
        <dbReference type="ARBA" id="ARBA00022723"/>
    </source>
</evidence>
<dbReference type="PANTHER" id="PTHR46347:SF1">
    <property type="entry name" value="RING_FYVE_PHD ZINC FINGER SUPERFAMILY PROTEIN"/>
    <property type="match status" value="1"/>
</dbReference>
<keyword evidence="4" id="KW-0862">Zinc</keyword>
<dbReference type="InterPro" id="IPR013083">
    <property type="entry name" value="Znf_RING/FYVE/PHD"/>
</dbReference>
<dbReference type="CDD" id="cd12455">
    <property type="entry name" value="RRM_like_Smg4_UPF3"/>
    <property type="match status" value="1"/>
</dbReference>
<dbReference type="Gene3D" id="3.30.40.10">
    <property type="entry name" value="Zinc/RING finger domain, C3HC4 (zinc finger)"/>
    <property type="match status" value="1"/>
</dbReference>
<evidence type="ECO:0000256" key="6">
    <source>
        <dbReference type="SAM" id="MobiDB-lite"/>
    </source>
</evidence>
<name>A0A2N1J7Z4_9BASI</name>
<dbReference type="STRING" id="2020962.A0A2N1J7Z4"/>
<dbReference type="InterPro" id="IPR005120">
    <property type="entry name" value="UPF3_dom"/>
</dbReference>
<dbReference type="SUPFAM" id="SSF54928">
    <property type="entry name" value="RNA-binding domain, RBD"/>
    <property type="match status" value="1"/>
</dbReference>